<feature type="region of interest" description="Disordered" evidence="1">
    <location>
        <begin position="752"/>
        <end position="798"/>
    </location>
</feature>
<proteinExistence type="predicted"/>
<feature type="compositionally biased region" description="Low complexity" evidence="1">
    <location>
        <begin position="518"/>
        <end position="541"/>
    </location>
</feature>
<evidence type="ECO:0000256" key="1">
    <source>
        <dbReference type="SAM" id="MobiDB-lite"/>
    </source>
</evidence>
<sequence>MLDHKMDTDLLFDVREFLVTTLADEKLSDQTQGIRHDLVRRLTTAQSFHTKPYQDMKPSPKKDKSELILLPHHHHLTHLHNLLSDHETQYENESCTSSGGSTSGAGSIECYEEIDPSVLAINNQLNNSINTANTYENISKISPSPSTMSVLSTSQYNELTAQISNNARVSNQYENTKQMLNMTNGNNGALLTNTGGNNNMVNGNNVGSVMSTKHGQVEIVTNKSSIGGKKSDDTVDGDVKSSTNALNGISNNGTNGMAGVTNGLAGSGLKAGDRKSSNGSMISLHDIKFSGILGGDSGKILNDIESQLSKHKPLNGSVSYPLGGMNTTMHGSNSNLHLQNLGNNLQNNLGNLQNNLSNLQSGVNKSGTLPTSNLSSSSSSTTSSNKNLSNMNSNNVEILSISASALKYSAARCGTLLKKEKILFVDHFKKYWMALVNGYLYLYNNDKDNKATSVINVYNEAEDARVYTARPSISKEKDHLLEIVAPGQKTHYFAANSNADMDLWITAINQCGQPPNSPTKSSCSNSSPSSSPVSNSFGAPSGKPSRPGSLHTSDTSRELPSLPTTPVATVFNEGFYDEPDALIRPVLHNYEHMINQQDSLYNEIDEKVSNENYYNISAHESRHSPSSLPSTPKTECHTPPSHPTHRRQCSRSLDFEREQEKLRELSMATYDQPKSNQCVMETHHCGQMEGKGLPSSGTQEGKGSCSGNSVGIPEMDEDEDEEEAGDEKNCEETSELFSNNCQSNRIQHIIQRMEASSQQQTTPTQRRTKRPESQLIVSMTQHSIDHPLQRKSSNRNSR</sequence>
<dbReference type="InterPro" id="IPR001849">
    <property type="entry name" value="PH_domain"/>
</dbReference>
<feature type="region of interest" description="Disordered" evidence="1">
    <location>
        <begin position="356"/>
        <end position="389"/>
    </location>
</feature>
<dbReference type="InterPro" id="IPR011993">
    <property type="entry name" value="PH-like_dom_sf"/>
</dbReference>
<dbReference type="SMART" id="SM00233">
    <property type="entry name" value="PH"/>
    <property type="match status" value="1"/>
</dbReference>
<dbReference type="SUPFAM" id="SSF50729">
    <property type="entry name" value="PH domain-like"/>
    <property type="match status" value="1"/>
</dbReference>
<feature type="region of interest" description="Disordered" evidence="1">
    <location>
        <begin position="619"/>
        <end position="653"/>
    </location>
</feature>
<accession>A0A8D8RRE4</accession>
<dbReference type="PROSITE" id="PS50003">
    <property type="entry name" value="PH_DOMAIN"/>
    <property type="match status" value="1"/>
</dbReference>
<feature type="domain" description="PH" evidence="2">
    <location>
        <begin position="409"/>
        <end position="513"/>
    </location>
</feature>
<feature type="compositionally biased region" description="Polar residues" evidence="1">
    <location>
        <begin position="624"/>
        <end position="633"/>
    </location>
</feature>
<feature type="region of interest" description="Disordered" evidence="1">
    <location>
        <begin position="688"/>
        <end position="736"/>
    </location>
</feature>
<evidence type="ECO:0000259" key="2">
    <source>
        <dbReference type="PROSITE" id="PS50003"/>
    </source>
</evidence>
<dbReference type="AlphaFoldDB" id="A0A8D8RRE4"/>
<protein>
    <recommendedName>
        <fullName evidence="2">PH domain-containing protein</fullName>
    </recommendedName>
</protein>
<reference evidence="3" key="1">
    <citation type="submission" date="2021-05" db="EMBL/GenBank/DDBJ databases">
        <authorList>
            <person name="Alioto T."/>
            <person name="Alioto T."/>
            <person name="Gomez Garrido J."/>
        </authorList>
    </citation>
    <scope>NUCLEOTIDE SEQUENCE</scope>
</reference>
<feature type="compositionally biased region" description="Polar residues" evidence="1">
    <location>
        <begin position="695"/>
        <end position="709"/>
    </location>
</feature>
<dbReference type="InterPro" id="IPR051566">
    <property type="entry name" value="CNKSR"/>
</dbReference>
<organism evidence="3">
    <name type="scientific">Cacopsylla melanoneura</name>
    <dbReference type="NCBI Taxonomy" id="428564"/>
    <lineage>
        <taxon>Eukaryota</taxon>
        <taxon>Metazoa</taxon>
        <taxon>Ecdysozoa</taxon>
        <taxon>Arthropoda</taxon>
        <taxon>Hexapoda</taxon>
        <taxon>Insecta</taxon>
        <taxon>Pterygota</taxon>
        <taxon>Neoptera</taxon>
        <taxon>Paraneoptera</taxon>
        <taxon>Hemiptera</taxon>
        <taxon>Sternorrhyncha</taxon>
        <taxon>Psylloidea</taxon>
        <taxon>Psyllidae</taxon>
        <taxon>Psyllinae</taxon>
        <taxon>Cacopsylla</taxon>
    </lineage>
</organism>
<feature type="region of interest" description="Disordered" evidence="1">
    <location>
        <begin position="515"/>
        <end position="565"/>
    </location>
</feature>
<dbReference type="PANTHER" id="PTHR12844:SF42">
    <property type="entry name" value="CONNECTOR ENHANCER OF KSR PROTEIN CNK"/>
    <property type="match status" value="1"/>
</dbReference>
<dbReference type="CDD" id="cd00821">
    <property type="entry name" value="PH"/>
    <property type="match status" value="1"/>
</dbReference>
<dbReference type="PANTHER" id="PTHR12844">
    <property type="entry name" value="CONNECTOR ENCHANCER OF KINASE SUPPRESSOR OF RAS"/>
    <property type="match status" value="1"/>
</dbReference>
<name>A0A8D8RRE4_9HEMI</name>
<dbReference type="Gene3D" id="2.30.29.30">
    <property type="entry name" value="Pleckstrin-homology domain (PH domain)/Phosphotyrosine-binding domain (PTB)"/>
    <property type="match status" value="1"/>
</dbReference>
<feature type="compositionally biased region" description="Acidic residues" evidence="1">
    <location>
        <begin position="714"/>
        <end position="725"/>
    </location>
</feature>
<evidence type="ECO:0000313" key="3">
    <source>
        <dbReference type="EMBL" id="CAG6656258.1"/>
    </source>
</evidence>
<dbReference type="EMBL" id="HBUF01184422">
    <property type="protein sequence ID" value="CAG6656258.1"/>
    <property type="molecule type" value="Transcribed_RNA"/>
</dbReference>
<dbReference type="Pfam" id="PF00169">
    <property type="entry name" value="PH"/>
    <property type="match status" value="1"/>
</dbReference>